<dbReference type="SUPFAM" id="SSF53474">
    <property type="entry name" value="alpha/beta-Hydrolases"/>
    <property type="match status" value="1"/>
</dbReference>
<dbReference type="InterPro" id="IPR001031">
    <property type="entry name" value="Thioesterase"/>
</dbReference>
<dbReference type="PANTHER" id="PTHR11487:SF0">
    <property type="entry name" value="S-ACYL FATTY ACID SYNTHASE THIOESTERASE, MEDIUM CHAIN"/>
    <property type="match status" value="1"/>
</dbReference>
<accession>A0A612H7E0</accession>
<proteinExistence type="inferred from homology"/>
<protein>
    <submittedName>
        <fullName evidence="4">Thioesterase</fullName>
    </submittedName>
</protein>
<dbReference type="SMART" id="SM00824">
    <property type="entry name" value="PKS_TE"/>
    <property type="match status" value="1"/>
</dbReference>
<dbReference type="Pfam" id="PF00975">
    <property type="entry name" value="Thioesterase"/>
    <property type="match status" value="1"/>
</dbReference>
<dbReference type="InterPro" id="IPR029058">
    <property type="entry name" value="AB_hydrolase_fold"/>
</dbReference>
<dbReference type="AlphaFoldDB" id="A0A612H7E0"/>
<dbReference type="GO" id="GO:0008610">
    <property type="term" value="P:lipid biosynthetic process"/>
    <property type="evidence" value="ECO:0007669"/>
    <property type="project" value="TreeGrafter"/>
</dbReference>
<dbReference type="EMBL" id="AAKVAS010000012">
    <property type="protein sequence ID" value="ECW0107964.1"/>
    <property type="molecule type" value="Genomic_DNA"/>
</dbReference>
<sequence>MSQHFLRFYQPAPAAPLLLVCLPHAGGAASTFRPWSYLFDASEVELAVVQYPGREDRFAEPFIDNMPELLTALQEELLPHLAGRRFALLGHSMGGAIAHELAQSLTAHSRHPELLIVSGRQPPDFHPLDSGIHLGSDRQIIEELLRLSDDNQTLREQPELAELLLPAIRNDYRLIENYRPQPARLLTCPIVVLSGESDNELPLSQAEAWAAYTSAESIVHRFPGDHFFIASQRAAVVACVLQALRQFSPLFSEG</sequence>
<evidence type="ECO:0000256" key="1">
    <source>
        <dbReference type="ARBA" id="ARBA00007169"/>
    </source>
</evidence>
<evidence type="ECO:0000256" key="2">
    <source>
        <dbReference type="ARBA" id="ARBA00022801"/>
    </source>
</evidence>
<dbReference type="GO" id="GO:0016787">
    <property type="term" value="F:hydrolase activity"/>
    <property type="evidence" value="ECO:0007669"/>
    <property type="project" value="UniProtKB-KW"/>
</dbReference>
<name>A0A612H7E0_SALET</name>
<keyword evidence="2" id="KW-0378">Hydrolase</keyword>
<comment type="similarity">
    <text evidence="1">Belongs to the thioesterase family.</text>
</comment>
<dbReference type="InterPro" id="IPR020802">
    <property type="entry name" value="TesA-like"/>
</dbReference>
<comment type="caution">
    <text evidence="4">The sequence shown here is derived from an EMBL/GenBank/DDBJ whole genome shotgun (WGS) entry which is preliminary data.</text>
</comment>
<reference evidence="4" key="1">
    <citation type="submission" date="2019-09" db="EMBL/GenBank/DDBJ databases">
        <authorList>
            <consortium name="GenomeTrakr network: Whole genome sequencing for foodborne pathogen traceback"/>
        </authorList>
    </citation>
    <scope>NUCLEOTIDE SEQUENCE</scope>
    <source>
        <strain evidence="4">AUSMDU00020873</strain>
    </source>
</reference>
<dbReference type="Gene3D" id="3.40.50.1820">
    <property type="entry name" value="alpha/beta hydrolase"/>
    <property type="match status" value="1"/>
</dbReference>
<organism evidence="4">
    <name type="scientific">Salmonella enterica I</name>
    <dbReference type="NCBI Taxonomy" id="59201"/>
    <lineage>
        <taxon>Bacteria</taxon>
        <taxon>Pseudomonadati</taxon>
        <taxon>Pseudomonadota</taxon>
        <taxon>Gammaproteobacteria</taxon>
        <taxon>Enterobacterales</taxon>
        <taxon>Enterobacteriaceae</taxon>
        <taxon>Salmonella</taxon>
    </lineage>
</organism>
<gene>
    <name evidence="4" type="ORF">F3Q63_12260</name>
</gene>
<feature type="domain" description="Thioesterase TesA-like" evidence="3">
    <location>
        <begin position="20"/>
        <end position="245"/>
    </location>
</feature>
<dbReference type="PANTHER" id="PTHR11487">
    <property type="entry name" value="THIOESTERASE"/>
    <property type="match status" value="1"/>
</dbReference>
<evidence type="ECO:0000313" key="4">
    <source>
        <dbReference type="EMBL" id="ECW0107964.1"/>
    </source>
</evidence>
<dbReference type="InterPro" id="IPR012223">
    <property type="entry name" value="TEII"/>
</dbReference>
<evidence type="ECO:0000259" key="3">
    <source>
        <dbReference type="SMART" id="SM00824"/>
    </source>
</evidence>